<gene>
    <name evidence="1" type="ORF">GSMUA_170200.1</name>
</gene>
<evidence type="ECO:0000313" key="3">
    <source>
        <dbReference type="Proteomes" id="UP000012960"/>
    </source>
</evidence>
<dbReference type="Proteomes" id="UP000012960">
    <property type="component" value="Unplaced"/>
</dbReference>
<accession>A0A804JJK0</accession>
<reference evidence="2" key="2">
    <citation type="submission" date="2021-05" db="UniProtKB">
        <authorList>
            <consortium name="EnsemblPlants"/>
        </authorList>
    </citation>
    <scope>IDENTIFICATION</scope>
    <source>
        <strain evidence="2">subsp. malaccensis</strain>
    </source>
</reference>
<evidence type="ECO:0000313" key="2">
    <source>
        <dbReference type="EnsemblPlants" id="Ma06_p23470.1"/>
    </source>
</evidence>
<dbReference type="InParanoid" id="A0A804JJK0"/>
<organism evidence="2 3">
    <name type="scientific">Musa acuminata subsp. malaccensis</name>
    <name type="common">Wild banana</name>
    <name type="synonym">Musa malaccensis</name>
    <dbReference type="NCBI Taxonomy" id="214687"/>
    <lineage>
        <taxon>Eukaryota</taxon>
        <taxon>Viridiplantae</taxon>
        <taxon>Streptophyta</taxon>
        <taxon>Embryophyta</taxon>
        <taxon>Tracheophyta</taxon>
        <taxon>Spermatophyta</taxon>
        <taxon>Magnoliopsida</taxon>
        <taxon>Liliopsida</taxon>
        <taxon>Zingiberales</taxon>
        <taxon>Musaceae</taxon>
        <taxon>Musa</taxon>
    </lineage>
</organism>
<protein>
    <submittedName>
        <fullName evidence="1">(wild Malaysian banana) hypothetical protein</fullName>
    </submittedName>
</protein>
<dbReference type="EMBL" id="HG996471">
    <property type="protein sequence ID" value="CAG1847225.1"/>
    <property type="molecule type" value="Genomic_DNA"/>
</dbReference>
<proteinExistence type="predicted"/>
<dbReference type="AlphaFoldDB" id="A0A804JJK0"/>
<name>A0A804JJK0_MUSAM</name>
<sequence length="54" mass="6349">MMAWRPTRTSPSILLGFSASARCPSVTDKLLNRMFDVMLMYVRVFWYVHALYSM</sequence>
<keyword evidence="3" id="KW-1185">Reference proteome</keyword>
<dbReference type="Gramene" id="Ma06_t23470.1">
    <property type="protein sequence ID" value="Ma06_p23470.1"/>
    <property type="gene ID" value="Ma06_g23470"/>
</dbReference>
<dbReference type="EnsemblPlants" id="Ma06_t23470.1">
    <property type="protein sequence ID" value="Ma06_p23470.1"/>
    <property type="gene ID" value="Ma06_g23470"/>
</dbReference>
<evidence type="ECO:0000313" key="1">
    <source>
        <dbReference type="EMBL" id="CAG1847225.1"/>
    </source>
</evidence>
<reference evidence="1" key="1">
    <citation type="submission" date="2021-03" db="EMBL/GenBank/DDBJ databases">
        <authorList>
            <consortium name="Genoscope - CEA"/>
            <person name="William W."/>
        </authorList>
    </citation>
    <scope>NUCLEOTIDE SEQUENCE</scope>
    <source>
        <strain evidence="1">Doubled-haploid Pahang</strain>
    </source>
</reference>